<dbReference type="PROSITE" id="PS50041">
    <property type="entry name" value="C_TYPE_LECTIN_2"/>
    <property type="match status" value="1"/>
</dbReference>
<dbReference type="InterPro" id="IPR016186">
    <property type="entry name" value="C-type_lectin-like/link_sf"/>
</dbReference>
<dbReference type="PROSITE" id="PS00615">
    <property type="entry name" value="C_TYPE_LECTIN_1"/>
    <property type="match status" value="1"/>
</dbReference>
<dbReference type="KEGG" id="crq:GCK72_002669"/>
<gene>
    <name evidence="3" type="ORF">GCK72_002669</name>
</gene>
<comment type="caution">
    <text evidence="3">The sequence shown here is derived from an EMBL/GenBank/DDBJ whole genome shotgun (WGS) entry which is preliminary data.</text>
</comment>
<dbReference type="Proteomes" id="UP000483820">
    <property type="component" value="Chromosome I"/>
</dbReference>
<evidence type="ECO:0000313" key="4">
    <source>
        <dbReference type="Proteomes" id="UP000483820"/>
    </source>
</evidence>
<dbReference type="PANTHER" id="PTHR47753:SF2">
    <property type="entry name" value="C-TYPE LECTIN DOMAIN-CONTAINING PROTEIN"/>
    <property type="match status" value="1"/>
</dbReference>
<dbReference type="PANTHER" id="PTHR47753">
    <property type="entry name" value="C-TYPE LECTIN-RELATED"/>
    <property type="match status" value="1"/>
</dbReference>
<sequence>MSILTLNPLGLGRYELPPSQNSHILWKLQSRSTWALAMEARRPNMMNYFTRVSRLWIDASEAITKDLIDENVNGNLLLAIDGYMYNLPNIALTRVDSSETAMVLCEYTPPMNRAESNHLLKKYGEIYYPTVSTSEGAFIRTTSSLNRIDEDLFKDNRYCSRVMNPFIHNSNARSAIPTREFLDEVNKVQNGLIIRTAAFSKNSDKNVRIGATCSAKKGATHQVLWRGSDGNDVYVPVDKSLWRSDEPNEICDAGSWSSALVSGRDGSPGLEAMSDARYAPIYCQNTVDTYSYGDCPAGFTEYYRKRIGQKFCHRFFSEKKTQPDAEAHCQTFGAHLTGYTDSEELKLIGTLNVHGVWETLIGGKRRSECITNGAKNEPGYSREESSPCSRKLVYEWKNGVAPNPPNIENDWSFGYEPNYVGYKEECLTIVRHKGVSLNDNTCDSLFPFVCGMEAPIVKLLSS</sequence>
<dbReference type="SUPFAM" id="SSF56436">
    <property type="entry name" value="C-type lectin-like"/>
    <property type="match status" value="1"/>
</dbReference>
<evidence type="ECO:0000313" key="3">
    <source>
        <dbReference type="EMBL" id="KAF1770845.1"/>
    </source>
</evidence>
<dbReference type="SMART" id="SM00034">
    <property type="entry name" value="CLECT"/>
    <property type="match status" value="1"/>
</dbReference>
<evidence type="ECO:0000259" key="2">
    <source>
        <dbReference type="PROSITE" id="PS50041"/>
    </source>
</evidence>
<dbReference type="Pfam" id="PF00059">
    <property type="entry name" value="Lectin_C"/>
    <property type="match status" value="1"/>
</dbReference>
<protein>
    <recommendedName>
        <fullName evidence="2">C-type lectin domain-containing protein</fullName>
    </recommendedName>
</protein>
<dbReference type="InterPro" id="IPR001304">
    <property type="entry name" value="C-type_lectin-like"/>
</dbReference>
<dbReference type="InterPro" id="IPR018378">
    <property type="entry name" value="C-type_lectin_CS"/>
</dbReference>
<dbReference type="AlphaFoldDB" id="A0A6A5HTF5"/>
<evidence type="ECO:0000256" key="1">
    <source>
        <dbReference type="ARBA" id="ARBA00023157"/>
    </source>
</evidence>
<organism evidence="3 4">
    <name type="scientific">Caenorhabditis remanei</name>
    <name type="common">Caenorhabditis vulgaris</name>
    <dbReference type="NCBI Taxonomy" id="31234"/>
    <lineage>
        <taxon>Eukaryota</taxon>
        <taxon>Metazoa</taxon>
        <taxon>Ecdysozoa</taxon>
        <taxon>Nematoda</taxon>
        <taxon>Chromadorea</taxon>
        <taxon>Rhabditida</taxon>
        <taxon>Rhabditina</taxon>
        <taxon>Rhabditomorpha</taxon>
        <taxon>Rhabditoidea</taxon>
        <taxon>Rhabditidae</taxon>
        <taxon>Peloderinae</taxon>
        <taxon>Caenorhabditis</taxon>
    </lineage>
</organism>
<accession>A0A6A5HTF5</accession>
<dbReference type="CTD" id="9812747"/>
<dbReference type="CDD" id="cd00037">
    <property type="entry name" value="CLECT"/>
    <property type="match status" value="1"/>
</dbReference>
<dbReference type="RefSeq" id="XP_053592183.1">
    <property type="nucleotide sequence ID" value="XM_053723538.1"/>
</dbReference>
<dbReference type="GeneID" id="9812747"/>
<feature type="domain" description="C-type lectin" evidence="2">
    <location>
        <begin position="308"/>
        <end position="451"/>
    </location>
</feature>
<dbReference type="EMBL" id="WUAV01000001">
    <property type="protein sequence ID" value="KAF1770845.1"/>
    <property type="molecule type" value="Genomic_DNA"/>
</dbReference>
<proteinExistence type="predicted"/>
<keyword evidence="1" id="KW-1015">Disulfide bond</keyword>
<dbReference type="Gene3D" id="3.10.100.10">
    <property type="entry name" value="Mannose-Binding Protein A, subunit A"/>
    <property type="match status" value="1"/>
</dbReference>
<dbReference type="InterPro" id="IPR016187">
    <property type="entry name" value="CTDL_fold"/>
</dbReference>
<reference evidence="3 4" key="1">
    <citation type="submission" date="2019-12" db="EMBL/GenBank/DDBJ databases">
        <title>Chromosome-level assembly of the Caenorhabditis remanei genome.</title>
        <authorList>
            <person name="Teterina A.A."/>
            <person name="Willis J.H."/>
            <person name="Phillips P.C."/>
        </authorList>
    </citation>
    <scope>NUCLEOTIDE SEQUENCE [LARGE SCALE GENOMIC DNA]</scope>
    <source>
        <strain evidence="3 4">PX506</strain>
        <tissue evidence="3">Whole organism</tissue>
    </source>
</reference>
<name>A0A6A5HTF5_CAERE</name>